<evidence type="ECO:0000256" key="12">
    <source>
        <dbReference type="SAM" id="SignalP"/>
    </source>
</evidence>
<comment type="similarity">
    <text evidence="2">Belongs to the AG-peptide AGP family.</text>
</comment>
<comment type="subcellular location">
    <subcellularLocation>
        <location evidence="10">Endomembrane system</location>
        <topology evidence="10">Lipid-anchor</topology>
    </subcellularLocation>
    <subcellularLocation>
        <location evidence="1">Membrane</location>
        <topology evidence="1">Lipid-anchor</topology>
        <topology evidence="1">GPI-anchor</topology>
    </subcellularLocation>
</comment>
<evidence type="ECO:0000256" key="5">
    <source>
        <dbReference type="ARBA" id="ARBA00022974"/>
    </source>
</evidence>
<dbReference type="Proteomes" id="UP001190926">
    <property type="component" value="Unassembled WGS sequence"/>
</dbReference>
<dbReference type="AlphaFoldDB" id="A0AAD4J9S1"/>
<keyword evidence="11" id="KW-0812">Transmembrane</keyword>
<gene>
    <name evidence="13" type="ORF">C2S53_020555</name>
</gene>
<organism evidence="13 14">
    <name type="scientific">Perilla frutescens var. hirtella</name>
    <name type="common">Perilla citriodora</name>
    <name type="synonym">Perilla setoyensis</name>
    <dbReference type="NCBI Taxonomy" id="608512"/>
    <lineage>
        <taxon>Eukaryota</taxon>
        <taxon>Viridiplantae</taxon>
        <taxon>Streptophyta</taxon>
        <taxon>Embryophyta</taxon>
        <taxon>Tracheophyta</taxon>
        <taxon>Spermatophyta</taxon>
        <taxon>Magnoliopsida</taxon>
        <taxon>eudicotyledons</taxon>
        <taxon>Gunneridae</taxon>
        <taxon>Pentapetalae</taxon>
        <taxon>asterids</taxon>
        <taxon>lamiids</taxon>
        <taxon>Lamiales</taxon>
        <taxon>Lamiaceae</taxon>
        <taxon>Nepetoideae</taxon>
        <taxon>Elsholtzieae</taxon>
        <taxon>Perilla</taxon>
    </lineage>
</organism>
<keyword evidence="6 11" id="KW-0472">Membrane</keyword>
<reference evidence="13 14" key="1">
    <citation type="journal article" date="2021" name="Nat. Commun.">
        <title>Incipient diploidization of the medicinal plant Perilla within 10,000 years.</title>
        <authorList>
            <person name="Zhang Y."/>
            <person name="Shen Q."/>
            <person name="Leng L."/>
            <person name="Zhang D."/>
            <person name="Chen S."/>
            <person name="Shi Y."/>
            <person name="Ning Z."/>
            <person name="Chen S."/>
        </authorList>
    </citation>
    <scope>NUCLEOTIDE SEQUENCE [LARGE SCALE GENOMIC DNA]</scope>
    <source>
        <strain evidence="14">cv. PC099</strain>
    </source>
</reference>
<dbReference type="GO" id="GO:0012505">
    <property type="term" value="C:endomembrane system"/>
    <property type="evidence" value="ECO:0007669"/>
    <property type="project" value="UniProtKB-SubCell"/>
</dbReference>
<evidence type="ECO:0000256" key="10">
    <source>
        <dbReference type="ARBA" id="ARBA00037868"/>
    </source>
</evidence>
<dbReference type="PANTHER" id="PTHR34114">
    <property type="entry name" value="ARABINOGALACTAN PEPTIDE 1"/>
    <property type="match status" value="1"/>
</dbReference>
<evidence type="ECO:0000313" key="14">
    <source>
        <dbReference type="Proteomes" id="UP001190926"/>
    </source>
</evidence>
<feature type="chain" id="PRO_5041944815" evidence="12">
    <location>
        <begin position="30"/>
        <end position="61"/>
    </location>
</feature>
<keyword evidence="3" id="KW-0336">GPI-anchor</keyword>
<keyword evidence="8" id="KW-0379">Hydroxylation</keyword>
<evidence type="ECO:0000256" key="1">
    <source>
        <dbReference type="ARBA" id="ARBA00004589"/>
    </source>
</evidence>
<comment type="caution">
    <text evidence="13">The sequence shown here is derived from an EMBL/GenBank/DDBJ whole genome shotgun (WGS) entry which is preliminary data.</text>
</comment>
<keyword evidence="9" id="KW-0449">Lipoprotein</keyword>
<protein>
    <submittedName>
        <fullName evidence="13">Arabinogalactan protein 14</fullName>
    </submittedName>
</protein>
<dbReference type="EMBL" id="SDAM02000104">
    <property type="protein sequence ID" value="KAH6829817.1"/>
    <property type="molecule type" value="Genomic_DNA"/>
</dbReference>
<evidence type="ECO:0000256" key="2">
    <source>
        <dbReference type="ARBA" id="ARBA00005835"/>
    </source>
</evidence>
<sequence length="61" mass="6307">MEAKNMKMLAVACMIVVIMALSAVNGVSAADSPAPAPTSDVSVFVPTFFASFAAMAFAFLF</sequence>
<feature type="transmembrane region" description="Helical" evidence="11">
    <location>
        <begin position="39"/>
        <end position="60"/>
    </location>
</feature>
<proteinExistence type="inferred from homology"/>
<feature type="signal peptide" evidence="12">
    <location>
        <begin position="1"/>
        <end position="29"/>
    </location>
</feature>
<keyword evidence="14" id="KW-1185">Reference proteome</keyword>
<name>A0AAD4J9S1_PERFH</name>
<dbReference type="InterPro" id="IPR039281">
    <property type="entry name" value="AGP3/12/13/14/21"/>
</dbReference>
<evidence type="ECO:0000256" key="7">
    <source>
        <dbReference type="ARBA" id="ARBA00023180"/>
    </source>
</evidence>
<dbReference type="GO" id="GO:0098552">
    <property type="term" value="C:side of membrane"/>
    <property type="evidence" value="ECO:0007669"/>
    <property type="project" value="UniProtKB-KW"/>
</dbReference>
<keyword evidence="4 12" id="KW-0732">Signal</keyword>
<accession>A0AAD4J9S1</accession>
<dbReference type="PANTHER" id="PTHR34114:SF11">
    <property type="entry name" value="ARABINOGALACTAN PROTEIN 13-RELATED"/>
    <property type="match status" value="1"/>
</dbReference>
<evidence type="ECO:0000256" key="6">
    <source>
        <dbReference type="ARBA" id="ARBA00023136"/>
    </source>
</evidence>
<evidence type="ECO:0000313" key="13">
    <source>
        <dbReference type="EMBL" id="KAH6829817.1"/>
    </source>
</evidence>
<evidence type="ECO:0000256" key="11">
    <source>
        <dbReference type="SAM" id="Phobius"/>
    </source>
</evidence>
<keyword evidence="11" id="KW-1133">Transmembrane helix</keyword>
<evidence type="ECO:0000256" key="8">
    <source>
        <dbReference type="ARBA" id="ARBA00023278"/>
    </source>
</evidence>
<evidence type="ECO:0000256" key="4">
    <source>
        <dbReference type="ARBA" id="ARBA00022729"/>
    </source>
</evidence>
<keyword evidence="5" id="KW-0654">Proteoglycan</keyword>
<evidence type="ECO:0000256" key="3">
    <source>
        <dbReference type="ARBA" id="ARBA00022622"/>
    </source>
</evidence>
<evidence type="ECO:0000256" key="9">
    <source>
        <dbReference type="ARBA" id="ARBA00023288"/>
    </source>
</evidence>
<keyword evidence="7" id="KW-0325">Glycoprotein</keyword>